<name>A0A9P5C386_9PLEO</name>
<evidence type="ECO:0000259" key="8">
    <source>
        <dbReference type="PROSITE" id="PS50845"/>
    </source>
</evidence>
<evidence type="ECO:0000256" key="5">
    <source>
        <dbReference type="ARBA" id="ARBA00023136"/>
    </source>
</evidence>
<dbReference type="OrthoDB" id="567788at2759"/>
<evidence type="ECO:0000313" key="10">
    <source>
        <dbReference type="Proteomes" id="UP000758155"/>
    </source>
</evidence>
<comment type="caution">
    <text evidence="9">The sequence shown here is derived from an EMBL/GenBank/DDBJ whole genome shotgun (WGS) entry which is preliminary data.</text>
</comment>
<evidence type="ECO:0000256" key="1">
    <source>
        <dbReference type="ARBA" id="ARBA00004477"/>
    </source>
</evidence>
<keyword evidence="2 6" id="KW-0812">Transmembrane</keyword>
<evidence type="ECO:0000256" key="2">
    <source>
        <dbReference type="ARBA" id="ARBA00022692"/>
    </source>
</evidence>
<feature type="region of interest" description="Disordered" evidence="7">
    <location>
        <begin position="341"/>
        <end position="389"/>
    </location>
</feature>
<feature type="domain" description="Reticulon" evidence="8">
    <location>
        <begin position="140"/>
        <end position="337"/>
    </location>
</feature>
<keyword evidence="5 6" id="KW-0472">Membrane</keyword>
<accession>A0A9P5C386</accession>
<evidence type="ECO:0000256" key="3">
    <source>
        <dbReference type="ARBA" id="ARBA00022824"/>
    </source>
</evidence>
<gene>
    <name evidence="9" type="ORF">E8E12_009042</name>
</gene>
<feature type="transmembrane region" description="Helical" evidence="6">
    <location>
        <begin position="151"/>
        <end position="169"/>
    </location>
</feature>
<sequence length="389" mass="42511">MSDVPRVELSGTNLSDFSDIKADLTTVPANGMGNAQPPMANENGSANQASTQQTAGDAKNSILESESTMASIQNHPSVQNAKETVLNGMPKTDFVGPVAQQAKAEGAKTRDEFADLANSKQIPEQKTATGQNLTHYHSMFYRLLSWKNPRATGISFVAAVLFIFAARYLNVIRYIIKLTWIVLGTTAAAEVAGQAALGKGLTSQFRPRQYYTIPKASLERLLDDVEQLINFFVIESQRIVFAENIYVTIAAFFASLISYFLIKFVPMWGLALIATVTAYIGPLVYIQNKEVIDAQLEKGRSLASQQATQIRDLASKQAANASQTVQGLTQQYTTKAQETINQYRGRSPSAEVKKEDFPTAPKTDIKSEPAAELPTKHENEPSLVPQTAL</sequence>
<dbReference type="PROSITE" id="PS50845">
    <property type="entry name" value="RETICULON"/>
    <property type="match status" value="1"/>
</dbReference>
<dbReference type="GO" id="GO:0005789">
    <property type="term" value="C:endoplasmic reticulum membrane"/>
    <property type="evidence" value="ECO:0007669"/>
    <property type="project" value="UniProtKB-SubCell"/>
</dbReference>
<evidence type="ECO:0000313" key="9">
    <source>
        <dbReference type="EMBL" id="KAF3044347.1"/>
    </source>
</evidence>
<dbReference type="Proteomes" id="UP000758155">
    <property type="component" value="Unassembled WGS sequence"/>
</dbReference>
<protein>
    <recommendedName>
        <fullName evidence="6">Reticulon-like protein</fullName>
    </recommendedName>
</protein>
<feature type="compositionally biased region" description="Basic and acidic residues" evidence="7">
    <location>
        <begin position="351"/>
        <end position="380"/>
    </location>
</feature>
<keyword evidence="4 6" id="KW-1133">Transmembrane helix</keyword>
<dbReference type="Pfam" id="PF02453">
    <property type="entry name" value="Reticulon"/>
    <property type="match status" value="1"/>
</dbReference>
<evidence type="ECO:0000256" key="7">
    <source>
        <dbReference type="SAM" id="MobiDB-lite"/>
    </source>
</evidence>
<feature type="transmembrane region" description="Helical" evidence="6">
    <location>
        <begin position="245"/>
        <end position="262"/>
    </location>
</feature>
<evidence type="ECO:0000256" key="6">
    <source>
        <dbReference type="RuleBase" id="RU363132"/>
    </source>
</evidence>
<feature type="compositionally biased region" description="Polar residues" evidence="7">
    <location>
        <begin position="42"/>
        <end position="55"/>
    </location>
</feature>
<dbReference type="InterPro" id="IPR003388">
    <property type="entry name" value="Reticulon"/>
</dbReference>
<reference evidence="9" key="1">
    <citation type="submission" date="2019-04" db="EMBL/GenBank/DDBJ databases">
        <title>Sequencing of skin fungus with MAO and IRED activity.</title>
        <authorList>
            <person name="Marsaioli A.J."/>
            <person name="Bonatto J.M.C."/>
            <person name="Reis Junior O."/>
        </authorList>
    </citation>
    <scope>NUCLEOTIDE SEQUENCE</scope>
    <source>
        <strain evidence="9">28M1</strain>
    </source>
</reference>
<feature type="transmembrane region" description="Helical" evidence="6">
    <location>
        <begin position="268"/>
        <end position="286"/>
    </location>
</feature>
<keyword evidence="3 6" id="KW-0256">Endoplasmic reticulum</keyword>
<comment type="subcellular location">
    <subcellularLocation>
        <location evidence="1 6">Endoplasmic reticulum membrane</location>
        <topology evidence="1 6">Multi-pass membrane protein</topology>
    </subcellularLocation>
</comment>
<proteinExistence type="predicted"/>
<dbReference type="AlphaFoldDB" id="A0A9P5C386"/>
<organism evidence="9 10">
    <name type="scientific">Didymella heteroderae</name>
    <dbReference type="NCBI Taxonomy" id="1769908"/>
    <lineage>
        <taxon>Eukaryota</taxon>
        <taxon>Fungi</taxon>
        <taxon>Dikarya</taxon>
        <taxon>Ascomycota</taxon>
        <taxon>Pezizomycotina</taxon>
        <taxon>Dothideomycetes</taxon>
        <taxon>Pleosporomycetidae</taxon>
        <taxon>Pleosporales</taxon>
        <taxon>Pleosporineae</taxon>
        <taxon>Didymellaceae</taxon>
        <taxon>Didymella</taxon>
    </lineage>
</organism>
<dbReference type="EMBL" id="SWKV01000009">
    <property type="protein sequence ID" value="KAF3044347.1"/>
    <property type="molecule type" value="Genomic_DNA"/>
</dbReference>
<evidence type="ECO:0000256" key="4">
    <source>
        <dbReference type="ARBA" id="ARBA00022989"/>
    </source>
</evidence>
<feature type="region of interest" description="Disordered" evidence="7">
    <location>
        <begin position="28"/>
        <end position="58"/>
    </location>
</feature>
<keyword evidence="10" id="KW-1185">Reference proteome</keyword>